<dbReference type="SUPFAM" id="SSF55729">
    <property type="entry name" value="Acyl-CoA N-acyltransferases (Nat)"/>
    <property type="match status" value="1"/>
</dbReference>
<dbReference type="Gene3D" id="3.40.630.30">
    <property type="match status" value="1"/>
</dbReference>
<name>A0ABP8WIQ7_9MICO</name>
<dbReference type="Proteomes" id="UP001500843">
    <property type="component" value="Unassembled WGS sequence"/>
</dbReference>
<proteinExistence type="predicted"/>
<dbReference type="InterPro" id="IPR050832">
    <property type="entry name" value="Bact_Acetyltransf"/>
</dbReference>
<keyword evidence="2" id="KW-0012">Acyltransferase</keyword>
<evidence type="ECO:0000256" key="1">
    <source>
        <dbReference type="ARBA" id="ARBA00022679"/>
    </source>
</evidence>
<dbReference type="PANTHER" id="PTHR43877:SF2">
    <property type="entry name" value="AMINOALKYLPHOSPHONATE N-ACETYLTRANSFERASE-RELATED"/>
    <property type="match status" value="1"/>
</dbReference>
<evidence type="ECO:0000256" key="2">
    <source>
        <dbReference type="ARBA" id="ARBA00023315"/>
    </source>
</evidence>
<dbReference type="PROSITE" id="PS51186">
    <property type="entry name" value="GNAT"/>
    <property type="match status" value="1"/>
</dbReference>
<dbReference type="PANTHER" id="PTHR43877">
    <property type="entry name" value="AMINOALKYLPHOSPHONATE N-ACETYLTRANSFERASE-RELATED-RELATED"/>
    <property type="match status" value="1"/>
</dbReference>
<comment type="caution">
    <text evidence="4">The sequence shown here is derived from an EMBL/GenBank/DDBJ whole genome shotgun (WGS) entry which is preliminary data.</text>
</comment>
<sequence length="171" mass="18431">MPDLMIAPRHAAHLDRVAEALRLVHERDGYPMVWPDDPTAWLTPPGTLDGWVALADGEIVGHIILVDGGKVEFAAELAEAAGVPVTGLAGVSRLFVTPAARGTRVAAALLKRAEDMPARRGRRLVLDVVDDGGPAIRLYERLGWVRVAAGPASWTRPDGVRPRTAAYLRPR</sequence>
<dbReference type="EMBL" id="BAABHM010000003">
    <property type="protein sequence ID" value="GAA4689120.1"/>
    <property type="molecule type" value="Genomic_DNA"/>
</dbReference>
<feature type="domain" description="N-acetyltransferase" evidence="3">
    <location>
        <begin position="4"/>
        <end position="171"/>
    </location>
</feature>
<dbReference type="InterPro" id="IPR016181">
    <property type="entry name" value="Acyl_CoA_acyltransferase"/>
</dbReference>
<evidence type="ECO:0000313" key="5">
    <source>
        <dbReference type="Proteomes" id="UP001500843"/>
    </source>
</evidence>
<protein>
    <submittedName>
        <fullName evidence="4">GNAT family N-acetyltransferase</fullName>
    </submittedName>
</protein>
<reference evidence="5" key="1">
    <citation type="journal article" date="2019" name="Int. J. Syst. Evol. Microbiol.">
        <title>The Global Catalogue of Microorganisms (GCM) 10K type strain sequencing project: providing services to taxonomists for standard genome sequencing and annotation.</title>
        <authorList>
            <consortium name="The Broad Institute Genomics Platform"/>
            <consortium name="The Broad Institute Genome Sequencing Center for Infectious Disease"/>
            <person name="Wu L."/>
            <person name="Ma J."/>
        </authorList>
    </citation>
    <scope>NUCLEOTIDE SEQUENCE [LARGE SCALE GENOMIC DNA]</scope>
    <source>
        <strain evidence="5">JCM 17975</strain>
    </source>
</reference>
<dbReference type="Pfam" id="PF00583">
    <property type="entry name" value="Acetyltransf_1"/>
    <property type="match status" value="1"/>
</dbReference>
<dbReference type="InterPro" id="IPR000182">
    <property type="entry name" value="GNAT_dom"/>
</dbReference>
<dbReference type="CDD" id="cd04301">
    <property type="entry name" value="NAT_SF"/>
    <property type="match status" value="1"/>
</dbReference>
<evidence type="ECO:0000313" key="4">
    <source>
        <dbReference type="EMBL" id="GAA4689120.1"/>
    </source>
</evidence>
<accession>A0ABP8WIQ7</accession>
<keyword evidence="5" id="KW-1185">Reference proteome</keyword>
<keyword evidence="1" id="KW-0808">Transferase</keyword>
<organism evidence="4 5">
    <name type="scientific">Promicromonospora umidemergens</name>
    <dbReference type="NCBI Taxonomy" id="629679"/>
    <lineage>
        <taxon>Bacteria</taxon>
        <taxon>Bacillati</taxon>
        <taxon>Actinomycetota</taxon>
        <taxon>Actinomycetes</taxon>
        <taxon>Micrococcales</taxon>
        <taxon>Promicromonosporaceae</taxon>
        <taxon>Promicromonospora</taxon>
    </lineage>
</organism>
<dbReference type="RefSeq" id="WP_253871473.1">
    <property type="nucleotide sequence ID" value="NZ_BAABHM010000003.1"/>
</dbReference>
<evidence type="ECO:0000259" key="3">
    <source>
        <dbReference type="PROSITE" id="PS51186"/>
    </source>
</evidence>
<gene>
    <name evidence="4" type="ORF">GCM10023198_04500</name>
</gene>